<proteinExistence type="predicted"/>
<feature type="transmembrane region" description="Helical" evidence="1">
    <location>
        <begin position="123"/>
        <end position="147"/>
    </location>
</feature>
<gene>
    <name evidence="2" type="ORF">DFJ65_0027</name>
</gene>
<feature type="transmembrane region" description="Helical" evidence="1">
    <location>
        <begin position="82"/>
        <end position="102"/>
    </location>
</feature>
<dbReference type="EMBL" id="QTUA01000001">
    <property type="protein sequence ID" value="REF29100.1"/>
    <property type="molecule type" value="Genomic_DNA"/>
</dbReference>
<keyword evidence="1" id="KW-1133">Transmembrane helix</keyword>
<keyword evidence="3" id="KW-1185">Reference proteome</keyword>
<feature type="transmembrane region" description="Helical" evidence="1">
    <location>
        <begin position="337"/>
        <end position="356"/>
    </location>
</feature>
<dbReference type="AlphaFoldDB" id="A0A3D9UM90"/>
<dbReference type="PANTHER" id="PTHR43471">
    <property type="entry name" value="ABC TRANSPORTER PERMEASE"/>
    <property type="match status" value="1"/>
</dbReference>
<reference evidence="2 3" key="1">
    <citation type="submission" date="2018-08" db="EMBL/GenBank/DDBJ databases">
        <title>Sequencing the genomes of 1000 actinobacteria strains.</title>
        <authorList>
            <person name="Klenk H.-P."/>
        </authorList>
    </citation>
    <scope>NUCLEOTIDE SEQUENCE [LARGE SCALE GENOMIC DNA]</scope>
    <source>
        <strain evidence="2 3">DSM 22967</strain>
    </source>
</reference>
<keyword evidence="1" id="KW-0472">Membrane</keyword>
<sequence length="373" mass="39760">MSAPAAARMSGQGVRTVAGLELKQRARTSRWPVVLGVWFLLIAAVALLTWYGISSQDQTYQDLEGATHTESAGRSMYDLTTFFVLGLSMLIVPSLTATSINSDREQGVLATLQTTLLSPADIVIGKWVASICMTLVFLATALPFLIWGWVAGHAGPWPILRSMVALLAVLAVISAIGLMFSTLTARPVGSAVLTYLAVATLVIGTLIAFMLSLKPFESVDTVQVRTIPQSWYEEHPNDNPTTSECVTTTQEQVRVHTEKTWWLLAMNPVVIVADAGFVERSDGLIDTSGTAPMAAIAEGVGSARKGPETGTLNWCDVGDTGGLPSTPSARAGQPPSWPWGLGILTVIGIGSLVVAIRRTHTPIKRLPNGTRIA</sequence>
<evidence type="ECO:0000313" key="2">
    <source>
        <dbReference type="EMBL" id="REF29100.1"/>
    </source>
</evidence>
<dbReference type="OrthoDB" id="149032at2"/>
<dbReference type="Proteomes" id="UP000256253">
    <property type="component" value="Unassembled WGS sequence"/>
</dbReference>
<accession>A0A3D9UM90</accession>
<organism evidence="2 3">
    <name type="scientific">Calidifontibacter indicus</name>
    <dbReference type="NCBI Taxonomy" id="419650"/>
    <lineage>
        <taxon>Bacteria</taxon>
        <taxon>Bacillati</taxon>
        <taxon>Actinomycetota</taxon>
        <taxon>Actinomycetes</taxon>
        <taxon>Micrococcales</taxon>
        <taxon>Dermacoccaceae</taxon>
        <taxon>Calidifontibacter</taxon>
    </lineage>
</organism>
<dbReference type="GO" id="GO:0005886">
    <property type="term" value="C:plasma membrane"/>
    <property type="evidence" value="ECO:0007669"/>
    <property type="project" value="UniProtKB-SubCell"/>
</dbReference>
<name>A0A3D9UM90_9MICO</name>
<dbReference type="RefSeq" id="WP_115921260.1">
    <property type="nucleotide sequence ID" value="NZ_QTUA01000001.1"/>
</dbReference>
<keyword evidence="1" id="KW-0812">Transmembrane</keyword>
<feature type="transmembrane region" description="Helical" evidence="1">
    <location>
        <begin position="159"/>
        <end position="180"/>
    </location>
</feature>
<evidence type="ECO:0000256" key="1">
    <source>
        <dbReference type="SAM" id="Phobius"/>
    </source>
</evidence>
<evidence type="ECO:0000313" key="3">
    <source>
        <dbReference type="Proteomes" id="UP000256253"/>
    </source>
</evidence>
<protein>
    <submittedName>
        <fullName evidence="2">ABC-type transport system involved in multi-copper enzyme maturation permease subunit</fullName>
    </submittedName>
</protein>
<dbReference type="GO" id="GO:0140359">
    <property type="term" value="F:ABC-type transporter activity"/>
    <property type="evidence" value="ECO:0007669"/>
    <property type="project" value="InterPro"/>
</dbReference>
<dbReference type="Pfam" id="PF12679">
    <property type="entry name" value="ABC2_membrane_2"/>
    <property type="match status" value="1"/>
</dbReference>
<feature type="transmembrane region" description="Helical" evidence="1">
    <location>
        <begin position="33"/>
        <end position="53"/>
    </location>
</feature>
<comment type="caution">
    <text evidence="2">The sequence shown here is derived from an EMBL/GenBank/DDBJ whole genome shotgun (WGS) entry which is preliminary data.</text>
</comment>
<feature type="transmembrane region" description="Helical" evidence="1">
    <location>
        <begin position="192"/>
        <end position="213"/>
    </location>
</feature>